<dbReference type="eggNOG" id="COG1695">
    <property type="taxonomic scope" value="Bacteria"/>
</dbReference>
<dbReference type="Proteomes" id="UP000001351">
    <property type="component" value="Chromosome"/>
</dbReference>
<dbReference type="AlphaFoldDB" id="E3FNE8"/>
<reference evidence="2 3" key="1">
    <citation type="journal article" date="2011" name="Mol. Biol. Evol.">
        <title>Comparative genomic analysis of fruiting body formation in Myxococcales.</title>
        <authorList>
            <person name="Huntley S."/>
            <person name="Hamann N."/>
            <person name="Wegener-Feldbrugge S."/>
            <person name="Treuner-Lange A."/>
            <person name="Kube M."/>
            <person name="Reinhardt R."/>
            <person name="Klages S."/>
            <person name="Muller R."/>
            <person name="Ronning C.M."/>
            <person name="Nierman W.C."/>
            <person name="Sogaard-Andersen L."/>
        </authorList>
    </citation>
    <scope>NUCLEOTIDE SEQUENCE [LARGE SCALE GENOMIC DNA]</scope>
    <source>
        <strain evidence="2 3">DW4/3-1</strain>
    </source>
</reference>
<sequence length="219" mass="25120">MQRFSRGGQTAPRVGRESVSVMHGSLHARRTVANRSKRPHLHRRLTVRSTRKDWWQSITDRRDDLLVKLYKARAPYAELKQAVLAQEKELIREARTRAESLHLQQLTAKLLLTEAYGADAGWDEFGALLKRIERLGYADITHRVHVACLYVQSLPRFPKKALQAFAMLNDVERRLQRIAKSHYLRREGMQSIAHARAAAAASGISPSVTDRRVPSEKRR</sequence>
<dbReference type="EMBL" id="CP002271">
    <property type="protein sequence ID" value="ADO75621.1"/>
    <property type="molecule type" value="Genomic_DNA"/>
</dbReference>
<keyword evidence="3" id="KW-1185">Reference proteome</keyword>
<evidence type="ECO:0000256" key="1">
    <source>
        <dbReference type="SAM" id="MobiDB-lite"/>
    </source>
</evidence>
<gene>
    <name evidence="2" type="ordered locus">STAUR_7866</name>
</gene>
<accession>E3FNE8</accession>
<feature type="region of interest" description="Disordered" evidence="1">
    <location>
        <begin position="1"/>
        <end position="22"/>
    </location>
</feature>
<organism evidence="2 3">
    <name type="scientific">Stigmatella aurantiaca (strain DW4/3-1)</name>
    <dbReference type="NCBI Taxonomy" id="378806"/>
    <lineage>
        <taxon>Bacteria</taxon>
        <taxon>Pseudomonadati</taxon>
        <taxon>Myxococcota</taxon>
        <taxon>Myxococcia</taxon>
        <taxon>Myxococcales</taxon>
        <taxon>Cystobacterineae</taxon>
        <taxon>Archangiaceae</taxon>
        <taxon>Stigmatella</taxon>
    </lineage>
</organism>
<evidence type="ECO:0000313" key="2">
    <source>
        <dbReference type="EMBL" id="ADO75621.1"/>
    </source>
</evidence>
<name>E3FNE8_STIAD</name>
<protein>
    <submittedName>
        <fullName evidence="2">Conserved uncharacterized protein</fullName>
    </submittedName>
</protein>
<dbReference type="KEGG" id="sur:STAUR_7866"/>
<evidence type="ECO:0000313" key="3">
    <source>
        <dbReference type="Proteomes" id="UP000001351"/>
    </source>
</evidence>
<proteinExistence type="predicted"/>
<dbReference type="HOGENOM" id="CLU_1260824_0_0_7"/>